<evidence type="ECO:0000256" key="3">
    <source>
        <dbReference type="ARBA" id="ARBA00022840"/>
    </source>
</evidence>
<evidence type="ECO:0000256" key="4">
    <source>
        <dbReference type="ARBA" id="ARBA00023015"/>
    </source>
</evidence>
<evidence type="ECO:0000259" key="8">
    <source>
        <dbReference type="PROSITE" id="PS51161"/>
    </source>
</evidence>
<dbReference type="HAMAP" id="MF_00440">
    <property type="entry name" value="NrdR"/>
    <property type="match status" value="1"/>
</dbReference>
<comment type="similarity">
    <text evidence="7">Belongs to the NrdR family.</text>
</comment>
<reference evidence="9 10" key="1">
    <citation type="journal article" date="2015" name="Microbiome">
        <title>Genomic resolution of linkages in carbon, nitrogen, and sulfur cycling among widespread estuary sediment bacteria.</title>
        <authorList>
            <person name="Baker B.J."/>
            <person name="Lazar C.S."/>
            <person name="Teske A.P."/>
            <person name="Dick G.J."/>
        </authorList>
    </citation>
    <scope>NUCLEOTIDE SEQUENCE [LARGE SCALE GENOMIC DNA]</scope>
    <source>
        <strain evidence="9">DG_78</strain>
    </source>
</reference>
<comment type="function">
    <text evidence="7">Negatively regulates transcription of bacterial ribonucleotide reductase nrd genes and operons by binding to NrdR-boxes.</text>
</comment>
<dbReference type="InterPro" id="IPR003796">
    <property type="entry name" value="RNR_NrdR-like"/>
</dbReference>
<dbReference type="EMBL" id="LJNI01000018">
    <property type="protein sequence ID" value="KPJ74022.1"/>
    <property type="molecule type" value="Genomic_DNA"/>
</dbReference>
<keyword evidence="7" id="KW-0479">Metal-binding</keyword>
<keyword evidence="3 7" id="KW-0067">ATP-binding</keyword>
<dbReference type="GO" id="GO:0008270">
    <property type="term" value="F:zinc ion binding"/>
    <property type="evidence" value="ECO:0007669"/>
    <property type="project" value="UniProtKB-UniRule"/>
</dbReference>
<dbReference type="Pfam" id="PF22811">
    <property type="entry name" value="Zn_ribbon_NrdR"/>
    <property type="match status" value="1"/>
</dbReference>
<evidence type="ECO:0000256" key="1">
    <source>
        <dbReference type="ARBA" id="ARBA00022491"/>
    </source>
</evidence>
<evidence type="ECO:0000313" key="10">
    <source>
        <dbReference type="Proteomes" id="UP000051012"/>
    </source>
</evidence>
<dbReference type="GO" id="GO:0045892">
    <property type="term" value="P:negative regulation of DNA-templated transcription"/>
    <property type="evidence" value="ECO:0007669"/>
    <property type="project" value="UniProtKB-UniRule"/>
</dbReference>
<dbReference type="PANTHER" id="PTHR30455">
    <property type="entry name" value="TRANSCRIPTIONAL REPRESSOR NRDR"/>
    <property type="match status" value="1"/>
</dbReference>
<accession>A0A0S7YH82</accession>
<feature type="zinc finger region" evidence="7">
    <location>
        <begin position="3"/>
        <end position="34"/>
    </location>
</feature>
<feature type="domain" description="ATP-cone" evidence="8">
    <location>
        <begin position="49"/>
        <end position="139"/>
    </location>
</feature>
<keyword evidence="5 7" id="KW-0238">DNA-binding</keyword>
<dbReference type="AlphaFoldDB" id="A0A0S7YH82"/>
<organism evidence="9 10">
    <name type="scientific">candidate division TA06 bacterium DG_78</name>
    <dbReference type="NCBI Taxonomy" id="1703772"/>
    <lineage>
        <taxon>Bacteria</taxon>
        <taxon>Bacteria division TA06</taxon>
    </lineage>
</organism>
<sequence length="158" mass="18592">MKCPRCGKDGDRVLETRASQAGSVVRRRRECGKCHFRFTTYETIERMPLVVIKRDCTREPYDRTKLLNGIATACRKRPISAEKIESIVNDIEDSLSDRYQTEIKSSDIGKMVSDHLLEIDEVSYVRFASVYRKFTNIDKFAKELSKIKKERRWKEKHR</sequence>
<dbReference type="Proteomes" id="UP000051012">
    <property type="component" value="Unassembled WGS sequence"/>
</dbReference>
<comment type="caution">
    <text evidence="9">The sequence shown here is derived from an EMBL/GenBank/DDBJ whole genome shotgun (WGS) entry which is preliminary data.</text>
</comment>
<dbReference type="InterPro" id="IPR005144">
    <property type="entry name" value="ATP-cone_dom"/>
</dbReference>
<keyword evidence="2 7" id="KW-0547">Nucleotide-binding</keyword>
<dbReference type="PANTHER" id="PTHR30455:SF2">
    <property type="entry name" value="TRANSCRIPTIONAL REPRESSOR NRDR"/>
    <property type="match status" value="1"/>
</dbReference>
<keyword evidence="4 7" id="KW-0805">Transcription regulation</keyword>
<evidence type="ECO:0000313" key="9">
    <source>
        <dbReference type="EMBL" id="KPJ74022.1"/>
    </source>
</evidence>
<dbReference type="GO" id="GO:0005524">
    <property type="term" value="F:ATP binding"/>
    <property type="evidence" value="ECO:0007669"/>
    <property type="project" value="UniProtKB-UniRule"/>
</dbReference>
<keyword evidence="7" id="KW-0862">Zinc</keyword>
<dbReference type="PROSITE" id="PS51161">
    <property type="entry name" value="ATP_CONE"/>
    <property type="match status" value="1"/>
</dbReference>
<protein>
    <recommendedName>
        <fullName evidence="7">Transcriptional repressor NrdR</fullName>
    </recommendedName>
</protein>
<dbReference type="GO" id="GO:0003677">
    <property type="term" value="F:DNA binding"/>
    <property type="evidence" value="ECO:0007669"/>
    <property type="project" value="UniProtKB-KW"/>
</dbReference>
<comment type="cofactor">
    <cofactor evidence="7">
        <name>Zn(2+)</name>
        <dbReference type="ChEBI" id="CHEBI:29105"/>
    </cofactor>
    <text evidence="7">Binds 1 zinc ion.</text>
</comment>
<dbReference type="Pfam" id="PF03477">
    <property type="entry name" value="ATP-cone"/>
    <property type="match status" value="1"/>
</dbReference>
<name>A0A0S7YH82_UNCT6</name>
<dbReference type="InterPro" id="IPR055173">
    <property type="entry name" value="NrdR-like_N"/>
</dbReference>
<keyword evidence="1 7" id="KW-0678">Repressor</keyword>
<keyword evidence="6 7" id="KW-0804">Transcription</keyword>
<gene>
    <name evidence="7" type="primary">nrdR</name>
    <name evidence="9" type="ORF">AMJ52_02165</name>
</gene>
<dbReference type="PATRIC" id="fig|1703772.3.peg.740"/>
<evidence type="ECO:0000256" key="5">
    <source>
        <dbReference type="ARBA" id="ARBA00023125"/>
    </source>
</evidence>
<evidence type="ECO:0000256" key="2">
    <source>
        <dbReference type="ARBA" id="ARBA00022741"/>
    </source>
</evidence>
<proteinExistence type="inferred from homology"/>
<dbReference type="NCBIfam" id="TIGR00244">
    <property type="entry name" value="transcriptional regulator NrdR"/>
    <property type="match status" value="1"/>
</dbReference>
<evidence type="ECO:0000256" key="7">
    <source>
        <dbReference type="HAMAP-Rule" id="MF_00440"/>
    </source>
</evidence>
<evidence type="ECO:0000256" key="6">
    <source>
        <dbReference type="ARBA" id="ARBA00023163"/>
    </source>
</evidence>
<keyword evidence="7" id="KW-0863">Zinc-finger</keyword>